<organism evidence="2 3">
    <name type="scientific">Vibrio celticus</name>
    <dbReference type="NCBI Taxonomy" id="446372"/>
    <lineage>
        <taxon>Bacteria</taxon>
        <taxon>Pseudomonadati</taxon>
        <taxon>Pseudomonadota</taxon>
        <taxon>Gammaproteobacteria</taxon>
        <taxon>Vibrionales</taxon>
        <taxon>Vibrionaceae</taxon>
        <taxon>Vibrio</taxon>
    </lineage>
</organism>
<dbReference type="Pfam" id="PF03050">
    <property type="entry name" value="DDE_Tnp_IS66"/>
    <property type="match status" value="1"/>
</dbReference>
<protein>
    <submittedName>
        <fullName evidence="2">Transposase IS66 family protein</fullName>
    </submittedName>
</protein>
<keyword evidence="3" id="KW-1185">Reference proteome</keyword>
<proteinExistence type="predicted"/>
<dbReference type="InterPro" id="IPR004291">
    <property type="entry name" value="Transposase_IS66_central"/>
</dbReference>
<evidence type="ECO:0000313" key="3">
    <source>
        <dbReference type="Proteomes" id="UP000092819"/>
    </source>
</evidence>
<dbReference type="PANTHER" id="PTHR33678">
    <property type="entry name" value="BLL1576 PROTEIN"/>
    <property type="match status" value="1"/>
</dbReference>
<dbReference type="InterPro" id="IPR052344">
    <property type="entry name" value="Transposase-related"/>
</dbReference>
<sequence length="165" mass="18405">MEPSPQSLIPKSFATESLLANIILGKYQYAMPLYRQESLFTQSGIELSRTTMARWVIQASEKFAPLYVALKEHLLQLVVVQADETPLNVLKEEKKCYMWLYCSGVDSSEAALPNVKNIALYDYQNSCARACPVDFLGDYSGYLQTDGYAAYDGLHQVTNVWGGGA</sequence>
<gene>
    <name evidence="2" type="ORF">VCE7224_03926</name>
</gene>
<evidence type="ECO:0000313" key="2">
    <source>
        <dbReference type="EMBL" id="SBT15139.1"/>
    </source>
</evidence>
<dbReference type="EMBL" id="FLQZ01000108">
    <property type="protein sequence ID" value="SBT15139.1"/>
    <property type="molecule type" value="Genomic_DNA"/>
</dbReference>
<feature type="domain" description="Transposase IS66 central" evidence="1">
    <location>
        <begin position="11"/>
        <end position="159"/>
    </location>
</feature>
<name>A0A1C3JJ78_9VIBR</name>
<reference evidence="3" key="1">
    <citation type="submission" date="2016-06" db="EMBL/GenBank/DDBJ databases">
        <authorList>
            <person name="Rodrigo-Torres L."/>
            <person name="Arahal D.R."/>
        </authorList>
    </citation>
    <scope>NUCLEOTIDE SEQUENCE [LARGE SCALE GENOMIC DNA]</scope>
    <source>
        <strain evidence="3">CECT 7224</strain>
    </source>
</reference>
<dbReference type="Proteomes" id="UP000092819">
    <property type="component" value="Unassembled WGS sequence"/>
</dbReference>
<accession>A0A1C3JJ78</accession>
<evidence type="ECO:0000259" key="1">
    <source>
        <dbReference type="Pfam" id="PF03050"/>
    </source>
</evidence>
<dbReference type="AlphaFoldDB" id="A0A1C3JJ78"/>